<dbReference type="PROSITE" id="PS50102">
    <property type="entry name" value="RRM"/>
    <property type="match status" value="1"/>
</dbReference>
<gene>
    <name evidence="5" type="ORF">VFH_II021560</name>
</gene>
<evidence type="ECO:0000256" key="1">
    <source>
        <dbReference type="ARBA" id="ARBA00022884"/>
    </source>
</evidence>
<evidence type="ECO:0000313" key="5">
    <source>
        <dbReference type="EMBL" id="CAI8596164.1"/>
    </source>
</evidence>
<dbReference type="Pfam" id="PF00076">
    <property type="entry name" value="RRM_1"/>
    <property type="match status" value="1"/>
</dbReference>
<dbReference type="AlphaFoldDB" id="A0AAV0ZEP2"/>
<feature type="region of interest" description="Disordered" evidence="3">
    <location>
        <begin position="1"/>
        <end position="40"/>
    </location>
</feature>
<dbReference type="SUPFAM" id="SSF54928">
    <property type="entry name" value="RNA-binding domain, RBD"/>
    <property type="match status" value="1"/>
</dbReference>
<protein>
    <recommendedName>
        <fullName evidence="4">RRM domain-containing protein</fullName>
    </recommendedName>
</protein>
<feature type="region of interest" description="Disordered" evidence="3">
    <location>
        <begin position="161"/>
        <end position="186"/>
    </location>
</feature>
<feature type="compositionally biased region" description="Basic residues" evidence="3">
    <location>
        <begin position="13"/>
        <end position="22"/>
    </location>
</feature>
<evidence type="ECO:0000256" key="3">
    <source>
        <dbReference type="SAM" id="MobiDB-lite"/>
    </source>
</evidence>
<evidence type="ECO:0000259" key="4">
    <source>
        <dbReference type="PROSITE" id="PS50102"/>
    </source>
</evidence>
<dbReference type="EMBL" id="OX451737">
    <property type="protein sequence ID" value="CAI8596164.1"/>
    <property type="molecule type" value="Genomic_DNA"/>
</dbReference>
<reference evidence="5 6" key="1">
    <citation type="submission" date="2023-01" db="EMBL/GenBank/DDBJ databases">
        <authorList>
            <person name="Kreplak J."/>
        </authorList>
    </citation>
    <scope>NUCLEOTIDE SEQUENCE [LARGE SCALE GENOMIC DNA]</scope>
</reference>
<dbReference type="Gene3D" id="3.30.70.330">
    <property type="match status" value="1"/>
</dbReference>
<keyword evidence="1 2" id="KW-0694">RNA-binding</keyword>
<organism evidence="5 6">
    <name type="scientific">Vicia faba</name>
    <name type="common">Broad bean</name>
    <name type="synonym">Faba vulgaris</name>
    <dbReference type="NCBI Taxonomy" id="3906"/>
    <lineage>
        <taxon>Eukaryota</taxon>
        <taxon>Viridiplantae</taxon>
        <taxon>Streptophyta</taxon>
        <taxon>Embryophyta</taxon>
        <taxon>Tracheophyta</taxon>
        <taxon>Spermatophyta</taxon>
        <taxon>Magnoliopsida</taxon>
        <taxon>eudicotyledons</taxon>
        <taxon>Gunneridae</taxon>
        <taxon>Pentapetalae</taxon>
        <taxon>rosids</taxon>
        <taxon>fabids</taxon>
        <taxon>Fabales</taxon>
        <taxon>Fabaceae</taxon>
        <taxon>Papilionoideae</taxon>
        <taxon>50 kb inversion clade</taxon>
        <taxon>NPAAA clade</taxon>
        <taxon>Hologalegina</taxon>
        <taxon>IRL clade</taxon>
        <taxon>Fabeae</taxon>
        <taxon>Vicia</taxon>
    </lineage>
</organism>
<proteinExistence type="predicted"/>
<dbReference type="SMART" id="SM00360">
    <property type="entry name" value="RRM"/>
    <property type="match status" value="1"/>
</dbReference>
<accession>A0AAV0ZEP2</accession>
<sequence>MSRQQHHLPPSQNHRHSSIKHSHGADTETSTPTTTQHLHNKPPLVRPIFLLLVAIAREFSATLISCSKLHTSLFQRLFLRRKTSKILVKGLTFSTTEEKLAEAFSQYGNVLKADIVLNKAKNRSKGFGYVTFSEEEEARKAQIDMNGKILHGRVLSVVMGRPNEPKKTYKHKTENTNADNDDVRIN</sequence>
<evidence type="ECO:0000313" key="6">
    <source>
        <dbReference type="Proteomes" id="UP001157006"/>
    </source>
</evidence>
<dbReference type="InterPro" id="IPR000504">
    <property type="entry name" value="RRM_dom"/>
</dbReference>
<name>A0AAV0ZEP2_VICFA</name>
<feature type="domain" description="RRM" evidence="4">
    <location>
        <begin position="84"/>
        <end position="162"/>
    </location>
</feature>
<keyword evidence="6" id="KW-1185">Reference proteome</keyword>
<feature type="compositionally biased region" description="Basic and acidic residues" evidence="3">
    <location>
        <begin position="163"/>
        <end position="174"/>
    </location>
</feature>
<dbReference type="InterPro" id="IPR035979">
    <property type="entry name" value="RBD_domain_sf"/>
</dbReference>
<evidence type="ECO:0000256" key="2">
    <source>
        <dbReference type="PROSITE-ProRule" id="PRU00176"/>
    </source>
</evidence>
<dbReference type="PANTHER" id="PTHR48027">
    <property type="entry name" value="HETEROGENEOUS NUCLEAR RIBONUCLEOPROTEIN 87F-RELATED"/>
    <property type="match status" value="1"/>
</dbReference>
<feature type="compositionally biased region" description="Polar residues" evidence="3">
    <location>
        <begin position="27"/>
        <end position="37"/>
    </location>
</feature>
<dbReference type="InterPro" id="IPR012677">
    <property type="entry name" value="Nucleotide-bd_a/b_plait_sf"/>
</dbReference>
<dbReference type="InterPro" id="IPR052462">
    <property type="entry name" value="SLIRP/GR-RBP-like"/>
</dbReference>
<dbReference type="GO" id="GO:0003723">
    <property type="term" value="F:RNA binding"/>
    <property type="evidence" value="ECO:0007669"/>
    <property type="project" value="UniProtKB-UniRule"/>
</dbReference>
<dbReference type="Proteomes" id="UP001157006">
    <property type="component" value="Chromosome 2"/>
</dbReference>